<gene>
    <name evidence="2" type="ORF">UFOVP1228_3</name>
    <name evidence="3" type="ORF">UFOVP1481_35</name>
    <name evidence="1" type="ORF">UFOVP956_3</name>
</gene>
<dbReference type="EMBL" id="LR797176">
    <property type="protein sequence ID" value="CAB4190990.1"/>
    <property type="molecule type" value="Genomic_DNA"/>
</dbReference>
<name>A0A6J5PPA0_9CAUD</name>
<evidence type="ECO:0000313" key="3">
    <source>
        <dbReference type="EMBL" id="CAB4215554.1"/>
    </source>
</evidence>
<reference evidence="1" key="1">
    <citation type="submission" date="2020-05" db="EMBL/GenBank/DDBJ databases">
        <authorList>
            <person name="Chiriac C."/>
            <person name="Salcher M."/>
            <person name="Ghai R."/>
            <person name="Kavagutti S V."/>
        </authorList>
    </citation>
    <scope>NUCLEOTIDE SEQUENCE</scope>
</reference>
<accession>A0A6J5PPA0</accession>
<proteinExistence type="predicted"/>
<evidence type="ECO:0000313" key="1">
    <source>
        <dbReference type="EMBL" id="CAB4173503.1"/>
    </source>
</evidence>
<evidence type="ECO:0000313" key="2">
    <source>
        <dbReference type="EMBL" id="CAB4190990.1"/>
    </source>
</evidence>
<protein>
    <submittedName>
        <fullName evidence="1">Uncharacterized protein</fullName>
    </submittedName>
</protein>
<sequence>MPICQVYPDSSGGVTPAPTIVSDGKKMLVASIDMSAQASQVFSADGDYTFTTVSGSQVPTVTGKWKNLANNTGGGSMSIAGGRLVANATSVTSQFGKFYWSTLHAPVLAFDIRTISSELLADTTFEKWQVVVEAEFDPMFTRVGSVYTSTVGTYCWANAGVLQGGTAYFGGGATSPTRFQAAAVRAEAVTGTATNYPYNIFNFLGASPANGTTGNTVAQFSLNPAPWNSFALEGPTKWGCTYSGRNTKNFFATSTARFSYYNGNVDTMAGGTQLFWQNWTPEANTNTGSYLAASTNDVWAFLCFSRSTGSGTTSVKVKALNIYIQEVT</sequence>
<dbReference type="EMBL" id="LR797429">
    <property type="protein sequence ID" value="CAB4215554.1"/>
    <property type="molecule type" value="Genomic_DNA"/>
</dbReference>
<dbReference type="EMBL" id="LR796902">
    <property type="protein sequence ID" value="CAB4173503.1"/>
    <property type="molecule type" value="Genomic_DNA"/>
</dbReference>
<organism evidence="1">
    <name type="scientific">uncultured Caudovirales phage</name>
    <dbReference type="NCBI Taxonomy" id="2100421"/>
    <lineage>
        <taxon>Viruses</taxon>
        <taxon>Duplodnaviria</taxon>
        <taxon>Heunggongvirae</taxon>
        <taxon>Uroviricota</taxon>
        <taxon>Caudoviricetes</taxon>
        <taxon>Peduoviridae</taxon>
        <taxon>Maltschvirus</taxon>
        <taxon>Maltschvirus maltsch</taxon>
    </lineage>
</organism>